<dbReference type="EMBL" id="AP011112">
    <property type="protein sequence ID" value="BAI70312.1"/>
    <property type="molecule type" value="Genomic_DNA"/>
</dbReference>
<dbReference type="OrthoDB" id="9803237at2"/>
<dbReference type="Pfam" id="PF07733">
    <property type="entry name" value="DNA_pol3_alpha"/>
    <property type="match status" value="1"/>
</dbReference>
<dbReference type="RefSeq" id="WP_012964492.1">
    <property type="nucleotide sequence ID" value="NC_013799.1"/>
</dbReference>
<dbReference type="SMART" id="SM00481">
    <property type="entry name" value="POLIIIAc"/>
    <property type="match status" value="1"/>
</dbReference>
<proteinExistence type="predicted"/>
<evidence type="ECO:0000256" key="5">
    <source>
        <dbReference type="ARBA" id="ARBA00022705"/>
    </source>
</evidence>
<protein>
    <recommendedName>
        <fullName evidence="2">DNA polymerase III subunit alpha</fullName>
        <ecNumber evidence="1">2.7.7.7</ecNumber>
    </recommendedName>
</protein>
<dbReference type="Gene3D" id="1.10.10.1600">
    <property type="entry name" value="Bacterial DNA polymerase III alpha subunit, thumb domain"/>
    <property type="match status" value="1"/>
</dbReference>
<keyword evidence="4" id="KW-0548">Nucleotidyltransferase</keyword>
<comment type="catalytic activity">
    <reaction evidence="7">
        <text>DNA(n) + a 2'-deoxyribonucleoside 5'-triphosphate = DNA(n+1) + diphosphate</text>
        <dbReference type="Rhea" id="RHEA:22508"/>
        <dbReference type="Rhea" id="RHEA-COMP:17339"/>
        <dbReference type="Rhea" id="RHEA-COMP:17340"/>
        <dbReference type="ChEBI" id="CHEBI:33019"/>
        <dbReference type="ChEBI" id="CHEBI:61560"/>
        <dbReference type="ChEBI" id="CHEBI:173112"/>
        <dbReference type="EC" id="2.7.7.7"/>
    </reaction>
</comment>
<dbReference type="CDD" id="cd04485">
    <property type="entry name" value="DnaE_OBF"/>
    <property type="match status" value="1"/>
</dbReference>
<dbReference type="Proteomes" id="UP000002574">
    <property type="component" value="Chromosome"/>
</dbReference>
<dbReference type="Pfam" id="PF17657">
    <property type="entry name" value="DNA_pol3_finger"/>
    <property type="match status" value="1"/>
</dbReference>
<evidence type="ECO:0000256" key="2">
    <source>
        <dbReference type="ARBA" id="ARBA00019114"/>
    </source>
</evidence>
<dbReference type="KEGG" id="hth:HTH_1868"/>
<dbReference type="InterPro" id="IPR011708">
    <property type="entry name" value="DNA_pol3_alpha_NTPase_dom"/>
</dbReference>
<evidence type="ECO:0000259" key="8">
    <source>
        <dbReference type="SMART" id="SM00481"/>
    </source>
</evidence>
<dbReference type="Gene3D" id="1.10.150.870">
    <property type="match status" value="1"/>
</dbReference>
<gene>
    <name evidence="9" type="primary">dnaE</name>
    <name evidence="9" type="ordered locus">HTH_1868</name>
</gene>
<dbReference type="STRING" id="608538.HTH_1868"/>
<accession>D3DKG0</accession>
<dbReference type="PANTHER" id="PTHR32294:SF0">
    <property type="entry name" value="DNA POLYMERASE III SUBUNIT ALPHA"/>
    <property type="match status" value="1"/>
</dbReference>
<evidence type="ECO:0000256" key="3">
    <source>
        <dbReference type="ARBA" id="ARBA00022679"/>
    </source>
</evidence>
<dbReference type="EC" id="2.7.7.7" evidence="1"/>
<keyword evidence="5" id="KW-0235">DNA replication</keyword>
<dbReference type="InterPro" id="IPR004013">
    <property type="entry name" value="PHP_dom"/>
</dbReference>
<evidence type="ECO:0000313" key="10">
    <source>
        <dbReference type="Proteomes" id="UP000002574"/>
    </source>
</evidence>
<evidence type="ECO:0000313" key="9">
    <source>
        <dbReference type="EMBL" id="BAI70312.1"/>
    </source>
</evidence>
<dbReference type="GO" id="GO:0003887">
    <property type="term" value="F:DNA-directed DNA polymerase activity"/>
    <property type="evidence" value="ECO:0007669"/>
    <property type="project" value="UniProtKB-KW"/>
</dbReference>
<dbReference type="InterPro" id="IPR003141">
    <property type="entry name" value="Pol/His_phosphatase_N"/>
</dbReference>
<evidence type="ECO:0000256" key="1">
    <source>
        <dbReference type="ARBA" id="ARBA00012417"/>
    </source>
</evidence>
<dbReference type="NCBIfam" id="NF004226">
    <property type="entry name" value="PRK05673.1"/>
    <property type="match status" value="1"/>
</dbReference>
<dbReference type="InterPro" id="IPR029460">
    <property type="entry name" value="DNAPol_HHH"/>
</dbReference>
<dbReference type="GO" id="GO:0008408">
    <property type="term" value="F:3'-5' exonuclease activity"/>
    <property type="evidence" value="ECO:0007669"/>
    <property type="project" value="InterPro"/>
</dbReference>
<dbReference type="PANTHER" id="PTHR32294">
    <property type="entry name" value="DNA POLYMERASE III SUBUNIT ALPHA"/>
    <property type="match status" value="1"/>
</dbReference>
<keyword evidence="10" id="KW-1185">Reference proteome</keyword>
<evidence type="ECO:0000256" key="6">
    <source>
        <dbReference type="ARBA" id="ARBA00022932"/>
    </source>
</evidence>
<dbReference type="CDD" id="cd12113">
    <property type="entry name" value="PHP_PolIIIA_DnaE3"/>
    <property type="match status" value="1"/>
</dbReference>
<dbReference type="GO" id="GO:0006260">
    <property type="term" value="P:DNA replication"/>
    <property type="evidence" value="ECO:0007669"/>
    <property type="project" value="UniProtKB-KW"/>
</dbReference>
<organism evidence="9 10">
    <name type="scientific">Hydrogenobacter thermophilus (strain DSM 6534 / IAM 12695 / TK-6)</name>
    <dbReference type="NCBI Taxonomy" id="608538"/>
    <lineage>
        <taxon>Bacteria</taxon>
        <taxon>Pseudomonadati</taxon>
        <taxon>Aquificota</taxon>
        <taxon>Aquificia</taxon>
        <taxon>Aquificales</taxon>
        <taxon>Aquificaceae</taxon>
        <taxon>Hydrogenobacter</taxon>
    </lineage>
</organism>
<dbReference type="Pfam" id="PF14579">
    <property type="entry name" value="HHH_6"/>
    <property type="match status" value="1"/>
</dbReference>
<dbReference type="NCBIfam" id="TIGR00594">
    <property type="entry name" value="polc"/>
    <property type="match status" value="1"/>
</dbReference>
<dbReference type="eggNOG" id="COG0587">
    <property type="taxonomic scope" value="Bacteria"/>
</dbReference>
<keyword evidence="3" id="KW-0808">Transferase</keyword>
<name>D3DKG0_HYDTT</name>
<dbReference type="InterPro" id="IPR040982">
    <property type="entry name" value="DNA_pol3_finger"/>
</dbReference>
<dbReference type="InterPro" id="IPR041931">
    <property type="entry name" value="DNA_pol3_alpha_thumb_dom"/>
</dbReference>
<evidence type="ECO:0000256" key="4">
    <source>
        <dbReference type="ARBA" id="ARBA00022695"/>
    </source>
</evidence>
<evidence type="ECO:0000256" key="7">
    <source>
        <dbReference type="ARBA" id="ARBA00049244"/>
    </source>
</evidence>
<dbReference type="InterPro" id="IPR016195">
    <property type="entry name" value="Pol/histidinol_Pase-like"/>
</dbReference>
<sequence>MAEFVHLHLHTQYSLLDGAIKIKDLAKKARELGYKAVAITDHGNLFGILEFYRSMKKEGIKPIIGMEAYFTTGSRHDRKGKASEDNITDRYNHHLILIAMNDTGLKNLMQLSSISYQEGFYYKPRIDYEVLSQHCEGLIAITACLKGVPTHYASLGDEEKATHWVKKFKDLFGENLYLELQSNQLPEQEIANRILINIAKKMGVKLIATNDSHYLNPDDRLAHQVLMAVQMKKTLMEIKQESAIKCSNEGLHFAGPEEVWEKFKGKFEGWEEALKNTLEVAEKVQDSFELLENRGYLFPKYDTEDKTTAEFLRHLAVKGLRQRIQQGLAKDSPEYWNRLEYELEVVFRMGFEGYFLIVQDFINWAKSQSIPVGPGRGSAAGSLLAFSLGITDIDPIKHGLLFERFLNPERISMPDIDVDFCMEKRDKVIEYVKSKYGEENVAQIITYNVMKAKQTLRDVARALGVPYSVADSLAKLIPQGDVQGTWLSLEEMYLVPIKELLDKYGHHRRDIEDHVSKFRKMCSENPEIKTLVEIALKLEGLTRHTSLHAAGVVISPLPLRERIPLYYDKDQVLATQFDMVNLEELGLIKMDFLGLKTLTELERMKQLVEERHKVSINYLSLPLDDPLVYELLRKGNTTGVFQLESVGMKNLLKRLEPDSFDDIVAVLALYRPGPLKSGLVDSYINRKHGKEQVDYIFPELEPVLKDTYGIIVYQEQVMKISQVLAGFTPGQADTLRKAIGKKKKEVMQEMKEKFIRGALERGYNQEKVIKLWNDIEEFASYSFNKSHSVAYGYISYWTAYMKAHYPEEFFVVKLSTEKSDKKFINLIKDAKSFGFEILQPDINESHVDFTIESKGKIRFGLARIKGVGEDTARSIVEARNGRWKGLGDFLKSIDQRKVNKRVLEALIKAGAFDFTGESREKLLSYMDKASKGGVLPLGDLFGTKVEQKVDPLKYEKEVLGIYISKHPVDPFEKLLSGKVKWLEELEELQEGTYNFVGVVSDLKVKKTKNGTYMATFNLIDKTGIGHAVAFPDVYEKNKELIKEDALLVLKCLVEWDEELEETKLIVKEVYKPEDFIKGEGMNVVLVFTKELSDDELLHVKNCLMEHVEQAEGKEVIMDLRINGYRTVLQADPQIKVVPSAELIESLQKFGIRLIV</sequence>
<feature type="domain" description="Polymerase/histidinol phosphatase N-terminal" evidence="8">
    <location>
        <begin position="5"/>
        <end position="72"/>
    </location>
</feature>
<dbReference type="InterPro" id="IPR004805">
    <property type="entry name" value="DnaE2/DnaE/PolC"/>
</dbReference>
<dbReference type="SUPFAM" id="SSF89550">
    <property type="entry name" value="PHP domain-like"/>
    <property type="match status" value="1"/>
</dbReference>
<dbReference type="Pfam" id="PF02811">
    <property type="entry name" value="PHP"/>
    <property type="match status" value="1"/>
</dbReference>
<keyword evidence="6" id="KW-0239">DNA-directed DNA polymerase</keyword>
<dbReference type="AlphaFoldDB" id="D3DKG0"/>
<dbReference type="Gene3D" id="3.20.20.140">
    <property type="entry name" value="Metal-dependent hydrolases"/>
    <property type="match status" value="1"/>
</dbReference>
<reference evidence="9 10" key="1">
    <citation type="journal article" date="2010" name="J. Bacteriol.">
        <title>Complete genome sequence of the thermophilic, obligately chemolithoautotrophic hydrogen-oxidizing bacterium Hydrogenobacter thermophilus TK-6.</title>
        <authorList>
            <person name="Arai H."/>
            <person name="Kanbe H."/>
            <person name="Ishii M."/>
            <person name="Igarashi Y."/>
        </authorList>
    </citation>
    <scope>NUCLEOTIDE SEQUENCE [LARGE SCALE GENOMIC DNA]</scope>
    <source>
        <strain evidence="10">DSM 6534 / IAM 12695 / TK-6 [Tokyo]</strain>
    </source>
</reference>